<evidence type="ECO:0000313" key="2">
    <source>
        <dbReference type="Proteomes" id="UP001054252"/>
    </source>
</evidence>
<name>A0AAV5JU99_9ROSI</name>
<dbReference type="Proteomes" id="UP001054252">
    <property type="component" value="Unassembled WGS sequence"/>
</dbReference>
<evidence type="ECO:0000313" key="1">
    <source>
        <dbReference type="EMBL" id="GKV17277.1"/>
    </source>
</evidence>
<accession>A0AAV5JU99</accession>
<organism evidence="1 2">
    <name type="scientific">Rubroshorea leprosula</name>
    <dbReference type="NCBI Taxonomy" id="152421"/>
    <lineage>
        <taxon>Eukaryota</taxon>
        <taxon>Viridiplantae</taxon>
        <taxon>Streptophyta</taxon>
        <taxon>Embryophyta</taxon>
        <taxon>Tracheophyta</taxon>
        <taxon>Spermatophyta</taxon>
        <taxon>Magnoliopsida</taxon>
        <taxon>eudicotyledons</taxon>
        <taxon>Gunneridae</taxon>
        <taxon>Pentapetalae</taxon>
        <taxon>rosids</taxon>
        <taxon>malvids</taxon>
        <taxon>Malvales</taxon>
        <taxon>Dipterocarpaceae</taxon>
        <taxon>Rubroshorea</taxon>
    </lineage>
</organism>
<dbReference type="AlphaFoldDB" id="A0AAV5JU99"/>
<sequence length="82" mass="9592">MNPGEHFVLLMVKYRPLPSMCSCLDKKNIGELRDKEIRMDFSFRRKQVSFHSKLCPIKGNTTTLGIPWHTSSIYLPINKLKR</sequence>
<reference evidence="1 2" key="1">
    <citation type="journal article" date="2021" name="Commun. Biol.">
        <title>The genome of Shorea leprosula (Dipterocarpaceae) highlights the ecological relevance of drought in aseasonal tropical rainforests.</title>
        <authorList>
            <person name="Ng K.K.S."/>
            <person name="Kobayashi M.J."/>
            <person name="Fawcett J.A."/>
            <person name="Hatakeyama M."/>
            <person name="Paape T."/>
            <person name="Ng C.H."/>
            <person name="Ang C.C."/>
            <person name="Tnah L.H."/>
            <person name="Lee C.T."/>
            <person name="Nishiyama T."/>
            <person name="Sese J."/>
            <person name="O'Brien M.J."/>
            <person name="Copetti D."/>
            <person name="Mohd Noor M.I."/>
            <person name="Ong R.C."/>
            <person name="Putra M."/>
            <person name="Sireger I.Z."/>
            <person name="Indrioko S."/>
            <person name="Kosugi Y."/>
            <person name="Izuno A."/>
            <person name="Isagi Y."/>
            <person name="Lee S.L."/>
            <person name="Shimizu K.K."/>
        </authorList>
    </citation>
    <scope>NUCLEOTIDE SEQUENCE [LARGE SCALE GENOMIC DNA]</scope>
    <source>
        <strain evidence="1">214</strain>
    </source>
</reference>
<dbReference type="EMBL" id="BPVZ01000047">
    <property type="protein sequence ID" value="GKV17277.1"/>
    <property type="molecule type" value="Genomic_DNA"/>
</dbReference>
<protein>
    <submittedName>
        <fullName evidence="1">Uncharacterized protein</fullName>
    </submittedName>
</protein>
<proteinExistence type="predicted"/>
<gene>
    <name evidence="1" type="ORF">SLEP1_g27806</name>
</gene>
<comment type="caution">
    <text evidence="1">The sequence shown here is derived from an EMBL/GenBank/DDBJ whole genome shotgun (WGS) entry which is preliminary data.</text>
</comment>
<keyword evidence="2" id="KW-1185">Reference proteome</keyword>